<dbReference type="Pfam" id="PF14602">
    <property type="entry name" value="Hexapep_2"/>
    <property type="match status" value="1"/>
</dbReference>
<reference evidence="1 2" key="1">
    <citation type="submission" date="2023-03" db="EMBL/GenBank/DDBJ databases">
        <title>NovoSphingobium album sp. nov. isolated from polycyclic aromatic hydrocarbons- and heavy-metal polluted soil.</title>
        <authorList>
            <person name="Liu Z."/>
            <person name="Wang K."/>
        </authorList>
    </citation>
    <scope>NUCLEOTIDE SEQUENCE [LARGE SCALE GENOMIC DNA]</scope>
    <source>
        <strain evidence="1 2">H3SJ31-1</strain>
    </source>
</reference>
<sequence>MLKAIINIALAWAKKDVYISEDIPSGLVLGELLSRGVALARGILRGWGGVFVYRRVRIRGRNLRLGKFVTLEENVEINSYAIDRIEIGDHSRIGAYTIVSATNNFTKLGKGVKIGAYSGIGQFGYIGASGGVEIGSKVIMGQYVSFHASNHIFSDNSRPIKDQGVTSQGIRIEDDVWVGAKVTFLDGTVVRSHSVVAAGAVVAGEFPPNALIGGVPARVLKTLGRADEFDQASRPMPTL</sequence>
<dbReference type="InterPro" id="IPR011004">
    <property type="entry name" value="Trimer_LpxA-like_sf"/>
</dbReference>
<organism evidence="1 2">
    <name type="scientific">Novosphingobium album</name>
    <name type="common">ex Liu et al. 2023</name>
    <dbReference type="NCBI Taxonomy" id="3031130"/>
    <lineage>
        <taxon>Bacteria</taxon>
        <taxon>Pseudomonadati</taxon>
        <taxon>Pseudomonadota</taxon>
        <taxon>Alphaproteobacteria</taxon>
        <taxon>Sphingomonadales</taxon>
        <taxon>Sphingomonadaceae</taxon>
        <taxon>Novosphingobium</taxon>
    </lineage>
</organism>
<evidence type="ECO:0000313" key="2">
    <source>
        <dbReference type="Proteomes" id="UP001216253"/>
    </source>
</evidence>
<protein>
    <submittedName>
        <fullName evidence="1">DapH/DapD/GlmU-related protein</fullName>
    </submittedName>
</protein>
<dbReference type="InterPro" id="IPR001451">
    <property type="entry name" value="Hexapep"/>
</dbReference>
<dbReference type="EMBL" id="JARESE010000033">
    <property type="protein sequence ID" value="MDE8652274.1"/>
    <property type="molecule type" value="Genomic_DNA"/>
</dbReference>
<dbReference type="PANTHER" id="PTHR23416">
    <property type="entry name" value="SIALIC ACID SYNTHASE-RELATED"/>
    <property type="match status" value="1"/>
</dbReference>
<dbReference type="PANTHER" id="PTHR23416:SF78">
    <property type="entry name" value="LIPOPOLYSACCHARIDE BIOSYNTHESIS O-ACETYL TRANSFERASE WBBJ-RELATED"/>
    <property type="match status" value="1"/>
</dbReference>
<dbReference type="Proteomes" id="UP001216253">
    <property type="component" value="Unassembled WGS sequence"/>
</dbReference>
<dbReference type="RefSeq" id="WP_275228357.1">
    <property type="nucleotide sequence ID" value="NZ_JARESE010000033.1"/>
</dbReference>
<keyword evidence="2" id="KW-1185">Reference proteome</keyword>
<dbReference type="SUPFAM" id="SSF51161">
    <property type="entry name" value="Trimeric LpxA-like enzymes"/>
    <property type="match status" value="1"/>
</dbReference>
<proteinExistence type="predicted"/>
<comment type="caution">
    <text evidence="1">The sequence shown here is derived from an EMBL/GenBank/DDBJ whole genome shotgun (WGS) entry which is preliminary data.</text>
</comment>
<dbReference type="InterPro" id="IPR051159">
    <property type="entry name" value="Hexapeptide_acetyltransf"/>
</dbReference>
<evidence type="ECO:0000313" key="1">
    <source>
        <dbReference type="EMBL" id="MDE8652274.1"/>
    </source>
</evidence>
<name>A0ABT5WQZ5_9SPHN</name>
<dbReference type="Gene3D" id="2.160.10.10">
    <property type="entry name" value="Hexapeptide repeat proteins"/>
    <property type="match status" value="2"/>
</dbReference>
<gene>
    <name evidence="1" type="ORF">PYV00_11185</name>
</gene>
<accession>A0ABT5WQZ5</accession>
<dbReference type="CDD" id="cd04647">
    <property type="entry name" value="LbH_MAT_like"/>
    <property type="match status" value="1"/>
</dbReference>